<name>A0ABX1IKI9_STRGB</name>
<dbReference type="RefSeq" id="WP_168374313.1">
    <property type="nucleotide sequence ID" value="NZ_JAAXMD010000152.1"/>
</dbReference>
<dbReference type="InterPro" id="IPR037407">
    <property type="entry name" value="MLP_fam"/>
</dbReference>
<accession>A0ABX1IKI9</accession>
<gene>
    <name evidence="2" type="ORF">HF200_17370</name>
</gene>
<evidence type="ECO:0000313" key="2">
    <source>
        <dbReference type="EMBL" id="NKQ26150.1"/>
    </source>
</evidence>
<dbReference type="SUPFAM" id="SSF160582">
    <property type="entry name" value="MbtH-like"/>
    <property type="match status" value="1"/>
</dbReference>
<dbReference type="Proteomes" id="UP000744032">
    <property type="component" value="Unassembled WGS sequence"/>
</dbReference>
<sequence length="78" mass="8366">MSRSSTHPFEDESARSRVLLTARGQYSLWPARLAVPAGWDCVHGPDARAACVAHIDAHWTDLAPTGPARTAPEGETVS</sequence>
<dbReference type="SMART" id="SM00923">
    <property type="entry name" value="MbtH"/>
    <property type="match status" value="1"/>
</dbReference>
<evidence type="ECO:0000259" key="1">
    <source>
        <dbReference type="SMART" id="SM00923"/>
    </source>
</evidence>
<dbReference type="EMBL" id="JAAXMD010000152">
    <property type="protein sequence ID" value="NKQ26150.1"/>
    <property type="molecule type" value="Genomic_DNA"/>
</dbReference>
<comment type="caution">
    <text evidence="2">The sequence shown here is derived from an EMBL/GenBank/DDBJ whole genome shotgun (WGS) entry which is preliminary data.</text>
</comment>
<organism evidence="2 3">
    <name type="scientific">Streptomyces galbus</name>
    <dbReference type="NCBI Taxonomy" id="33898"/>
    <lineage>
        <taxon>Bacteria</taxon>
        <taxon>Bacillati</taxon>
        <taxon>Actinomycetota</taxon>
        <taxon>Actinomycetes</taxon>
        <taxon>Kitasatosporales</taxon>
        <taxon>Streptomycetaceae</taxon>
        <taxon>Streptomyces</taxon>
    </lineage>
</organism>
<dbReference type="Gene3D" id="3.90.820.10">
    <property type="entry name" value="Structural Genomics, Unknown Function 30-nov-00 1gh9 Mol_id"/>
    <property type="match status" value="1"/>
</dbReference>
<evidence type="ECO:0000313" key="3">
    <source>
        <dbReference type="Proteomes" id="UP000744032"/>
    </source>
</evidence>
<dbReference type="InterPro" id="IPR005153">
    <property type="entry name" value="MbtH-like_dom"/>
</dbReference>
<keyword evidence="3" id="KW-1185">Reference proteome</keyword>
<dbReference type="PANTHER" id="PTHR38444">
    <property type="entry name" value="ENTEROBACTIN BIOSYNTHESIS PROTEIN YBDZ"/>
    <property type="match status" value="1"/>
</dbReference>
<proteinExistence type="predicted"/>
<dbReference type="PANTHER" id="PTHR38444:SF1">
    <property type="entry name" value="ENTEROBACTIN BIOSYNTHESIS PROTEIN YBDZ"/>
    <property type="match status" value="1"/>
</dbReference>
<reference evidence="2 3" key="1">
    <citation type="submission" date="2020-04" db="EMBL/GenBank/DDBJ databases">
        <title>Genome sequence of Streptomyces galbus strain I339.</title>
        <authorList>
            <person name="Silva E.A.N."/>
            <person name="Merces M."/>
            <person name="Castelo Branco A.P.O.T."/>
            <person name="Vasconcelos P.C."/>
            <person name="Costa N.P."/>
            <person name="Marinho G.C.S."/>
            <person name="Oliveira C.J.B."/>
            <person name="Araujo D."/>
            <person name="Rodrigues Junior V.S."/>
            <person name="Almeida R."/>
            <person name="Silva Filho U.R."/>
            <person name="Andrade A.S.A."/>
            <person name="Cibulski S.P."/>
        </authorList>
    </citation>
    <scope>NUCLEOTIDE SEQUENCE [LARGE SCALE GENOMIC DNA]</scope>
    <source>
        <strain evidence="2 3">I339</strain>
    </source>
</reference>
<protein>
    <submittedName>
        <fullName evidence="2">MbtH family protein</fullName>
    </submittedName>
</protein>
<feature type="domain" description="MbtH-like" evidence="1">
    <location>
        <begin position="7"/>
        <end position="57"/>
    </location>
</feature>
<dbReference type="InterPro" id="IPR038020">
    <property type="entry name" value="MbtH-like_sf"/>
</dbReference>
<dbReference type="Pfam" id="PF03621">
    <property type="entry name" value="MbtH"/>
    <property type="match status" value="1"/>
</dbReference>